<evidence type="ECO:0000256" key="2">
    <source>
        <dbReference type="ARBA" id="ARBA00022679"/>
    </source>
</evidence>
<dbReference type="CDD" id="cd03354">
    <property type="entry name" value="LbH_SAT"/>
    <property type="match status" value="1"/>
</dbReference>
<evidence type="ECO:0000256" key="3">
    <source>
        <dbReference type="ARBA" id="ARBA00022737"/>
    </source>
</evidence>
<protein>
    <submittedName>
        <fullName evidence="6">Serine O-acetyltransferase</fullName>
        <ecNumber evidence="6">2.3.1.30</ecNumber>
    </submittedName>
</protein>
<comment type="similarity">
    <text evidence="1">Belongs to the transferase hexapeptide repeat family.</text>
</comment>
<organism evidence="6 7">
    <name type="scientific">Luteococcus peritonei</name>
    <dbReference type="NCBI Taxonomy" id="88874"/>
    <lineage>
        <taxon>Bacteria</taxon>
        <taxon>Bacillati</taxon>
        <taxon>Actinomycetota</taxon>
        <taxon>Actinomycetes</taxon>
        <taxon>Propionibacteriales</taxon>
        <taxon>Propionibacteriaceae</taxon>
        <taxon>Luteococcus</taxon>
    </lineage>
</organism>
<dbReference type="SUPFAM" id="SSF51161">
    <property type="entry name" value="Trimeric LpxA-like enzymes"/>
    <property type="match status" value="1"/>
</dbReference>
<dbReference type="InterPro" id="IPR011004">
    <property type="entry name" value="Trimer_LpxA-like_sf"/>
</dbReference>
<evidence type="ECO:0000256" key="1">
    <source>
        <dbReference type="ARBA" id="ARBA00007274"/>
    </source>
</evidence>
<feature type="compositionally biased region" description="Basic and acidic residues" evidence="5">
    <location>
        <begin position="1"/>
        <end position="15"/>
    </location>
</feature>
<evidence type="ECO:0000256" key="5">
    <source>
        <dbReference type="SAM" id="MobiDB-lite"/>
    </source>
</evidence>
<dbReference type="PANTHER" id="PTHR42811">
    <property type="entry name" value="SERINE ACETYLTRANSFERASE"/>
    <property type="match status" value="1"/>
</dbReference>
<dbReference type="Proteomes" id="UP001597326">
    <property type="component" value="Unassembled WGS sequence"/>
</dbReference>
<dbReference type="InterPro" id="IPR045304">
    <property type="entry name" value="LbH_SAT"/>
</dbReference>
<comment type="caution">
    <text evidence="6">The sequence shown here is derived from an EMBL/GenBank/DDBJ whole genome shotgun (WGS) entry which is preliminary data.</text>
</comment>
<reference evidence="7" key="1">
    <citation type="journal article" date="2019" name="Int. J. Syst. Evol. Microbiol.">
        <title>The Global Catalogue of Microorganisms (GCM) 10K type strain sequencing project: providing services to taxonomists for standard genome sequencing and annotation.</title>
        <authorList>
            <consortium name="The Broad Institute Genomics Platform"/>
            <consortium name="The Broad Institute Genome Sequencing Center for Infectious Disease"/>
            <person name="Wu L."/>
            <person name="Ma J."/>
        </authorList>
    </citation>
    <scope>NUCLEOTIDE SEQUENCE [LARGE SCALE GENOMIC DNA]</scope>
    <source>
        <strain evidence="7">CAIM 431</strain>
    </source>
</reference>
<feature type="region of interest" description="Disordered" evidence="5">
    <location>
        <begin position="1"/>
        <end position="24"/>
    </location>
</feature>
<dbReference type="InterPro" id="IPR018357">
    <property type="entry name" value="Hexapep_transf_CS"/>
</dbReference>
<name>A0ABW4RW34_9ACTN</name>
<dbReference type="InterPro" id="IPR001451">
    <property type="entry name" value="Hexapep"/>
</dbReference>
<proteinExistence type="inferred from homology"/>
<dbReference type="EC" id="2.3.1.30" evidence="6"/>
<dbReference type="Pfam" id="PF00132">
    <property type="entry name" value="Hexapep"/>
    <property type="match status" value="1"/>
</dbReference>
<evidence type="ECO:0000313" key="6">
    <source>
        <dbReference type="EMBL" id="MFD1890542.1"/>
    </source>
</evidence>
<sequence>MEQDARTDEPADIHHGPGWAQRISAAPGNPVVRRLTERVPLLATLREDMRANDGALRPGFQALAANRVGAWAREGDGPAPVRRVAGALSRAGQLVCRNVYGIDLPDTVQVGRRVRIVEQHGIVIHPFSSIGDDCIIRQGATLGAISGDPARYASEAPKLGRNVSVGANACVLGDVSIGDHVSIGPNATVMDDVPERATVLSPKSRVMRAE</sequence>
<dbReference type="RefSeq" id="WP_343873674.1">
    <property type="nucleotide sequence ID" value="NZ_BAAAIX010000019.1"/>
</dbReference>
<dbReference type="Gene3D" id="2.160.10.10">
    <property type="entry name" value="Hexapeptide repeat proteins"/>
    <property type="match status" value="1"/>
</dbReference>
<evidence type="ECO:0000313" key="7">
    <source>
        <dbReference type="Proteomes" id="UP001597326"/>
    </source>
</evidence>
<dbReference type="GO" id="GO:0009001">
    <property type="term" value="F:serine O-acetyltransferase activity"/>
    <property type="evidence" value="ECO:0007669"/>
    <property type="project" value="UniProtKB-EC"/>
</dbReference>
<accession>A0ABW4RW34</accession>
<keyword evidence="4 6" id="KW-0012">Acyltransferase</keyword>
<keyword evidence="2 6" id="KW-0808">Transferase</keyword>
<keyword evidence="7" id="KW-1185">Reference proteome</keyword>
<gene>
    <name evidence="6" type="ORF">ACFSCS_10180</name>
</gene>
<evidence type="ECO:0000256" key="4">
    <source>
        <dbReference type="ARBA" id="ARBA00023315"/>
    </source>
</evidence>
<keyword evidence="3" id="KW-0677">Repeat</keyword>
<dbReference type="EMBL" id="JBHUFZ010000022">
    <property type="protein sequence ID" value="MFD1890542.1"/>
    <property type="molecule type" value="Genomic_DNA"/>
</dbReference>
<dbReference type="PROSITE" id="PS00101">
    <property type="entry name" value="HEXAPEP_TRANSFERASES"/>
    <property type="match status" value="1"/>
</dbReference>